<accession>A0A423X3H8</accession>
<evidence type="ECO:0000313" key="3">
    <source>
        <dbReference type="Proteomes" id="UP000283895"/>
    </source>
</evidence>
<sequence length="73" mass="7831">MADLYTSQADEAGPSSPRLRDSHVGTSRAFAKWQPPPSASHSELLGTGEYRYALIAGAHISPRRTLCPKPAVP</sequence>
<keyword evidence="3" id="KW-1185">Reference proteome</keyword>
<reference evidence="2 3" key="1">
    <citation type="submission" date="2015-09" db="EMBL/GenBank/DDBJ databases">
        <title>Host preference determinants of Valsa canker pathogens revealed by comparative genomics.</title>
        <authorList>
            <person name="Yin Z."/>
            <person name="Huang L."/>
        </authorList>
    </citation>
    <scope>NUCLEOTIDE SEQUENCE [LARGE SCALE GENOMIC DNA]</scope>
    <source>
        <strain evidence="2 3">03-1</strain>
    </source>
</reference>
<protein>
    <submittedName>
        <fullName evidence="2">Uncharacterized protein</fullName>
    </submittedName>
</protein>
<proteinExistence type="predicted"/>
<dbReference type="Proteomes" id="UP000283895">
    <property type="component" value="Unassembled WGS sequence"/>
</dbReference>
<comment type="caution">
    <text evidence="2">The sequence shown here is derived from an EMBL/GenBank/DDBJ whole genome shotgun (WGS) entry which is preliminary data.</text>
</comment>
<gene>
    <name evidence="2" type="ORF">VMCG_01982</name>
</gene>
<dbReference type="EMBL" id="LKEA01000003">
    <property type="protein sequence ID" value="ROW10346.1"/>
    <property type="molecule type" value="Genomic_DNA"/>
</dbReference>
<dbReference type="AlphaFoldDB" id="A0A423X3H8"/>
<evidence type="ECO:0000256" key="1">
    <source>
        <dbReference type="SAM" id="MobiDB-lite"/>
    </source>
</evidence>
<name>A0A423X3H8_9PEZI</name>
<feature type="region of interest" description="Disordered" evidence="1">
    <location>
        <begin position="1"/>
        <end position="44"/>
    </location>
</feature>
<organism evidence="2 3">
    <name type="scientific">Cytospora schulzeri</name>
    <dbReference type="NCBI Taxonomy" id="448051"/>
    <lineage>
        <taxon>Eukaryota</taxon>
        <taxon>Fungi</taxon>
        <taxon>Dikarya</taxon>
        <taxon>Ascomycota</taxon>
        <taxon>Pezizomycotina</taxon>
        <taxon>Sordariomycetes</taxon>
        <taxon>Sordariomycetidae</taxon>
        <taxon>Diaporthales</taxon>
        <taxon>Cytosporaceae</taxon>
        <taxon>Cytospora</taxon>
    </lineage>
</organism>
<evidence type="ECO:0000313" key="2">
    <source>
        <dbReference type="EMBL" id="ROW10346.1"/>
    </source>
</evidence>